<feature type="domain" description="NADP-dependent oxidoreductase" evidence="1">
    <location>
        <begin position="25"/>
        <end position="368"/>
    </location>
</feature>
<dbReference type="GeneID" id="8246373"/>
<dbReference type="KEGG" id="mis:MICPUN_84628"/>
<dbReference type="InterPro" id="IPR050523">
    <property type="entry name" value="AKR_Detox_Biosynth"/>
</dbReference>
<dbReference type="CDD" id="cd19094">
    <property type="entry name" value="AKR_Tas-like"/>
    <property type="match status" value="1"/>
</dbReference>
<dbReference type="InParanoid" id="C1EBR2"/>
<protein>
    <recommendedName>
        <fullName evidence="1">NADP-dependent oxidoreductase domain-containing protein</fullName>
    </recommendedName>
</protein>
<dbReference type="Gene3D" id="3.20.20.100">
    <property type="entry name" value="NADP-dependent oxidoreductase domain"/>
    <property type="match status" value="1"/>
</dbReference>
<proteinExistence type="predicted"/>
<dbReference type="InterPro" id="IPR036812">
    <property type="entry name" value="NAD(P)_OxRdtase_dom_sf"/>
</dbReference>
<evidence type="ECO:0000259" key="1">
    <source>
        <dbReference type="Pfam" id="PF00248"/>
    </source>
</evidence>
<dbReference type="SUPFAM" id="SSF51430">
    <property type="entry name" value="NAD(P)-linked oxidoreductase"/>
    <property type="match status" value="1"/>
</dbReference>
<keyword evidence="3" id="KW-1185">Reference proteome</keyword>
<dbReference type="PANTHER" id="PTHR43364:SF17">
    <property type="entry name" value="ALDO KETO REDUCTASE"/>
    <property type="match status" value="1"/>
</dbReference>
<evidence type="ECO:0000313" key="2">
    <source>
        <dbReference type="EMBL" id="ACO65458.1"/>
    </source>
</evidence>
<dbReference type="InterPro" id="IPR023210">
    <property type="entry name" value="NADP_OxRdtase_dom"/>
</dbReference>
<dbReference type="EMBL" id="CP001329">
    <property type="protein sequence ID" value="ACO65458.1"/>
    <property type="molecule type" value="Genomic_DNA"/>
</dbReference>
<dbReference type="AlphaFoldDB" id="C1EBR2"/>
<dbReference type="eggNOG" id="KOG1575">
    <property type="taxonomic scope" value="Eukaryota"/>
</dbReference>
<gene>
    <name evidence="2" type="ORF">MICPUN_84628</name>
</gene>
<dbReference type="OMA" id="WGVSNEN"/>
<evidence type="ECO:0000313" key="3">
    <source>
        <dbReference type="Proteomes" id="UP000002009"/>
    </source>
</evidence>
<organism evidence="2 3">
    <name type="scientific">Micromonas commoda (strain RCC299 / NOUM17 / CCMP2709)</name>
    <name type="common">Picoplanktonic green alga</name>
    <dbReference type="NCBI Taxonomy" id="296587"/>
    <lineage>
        <taxon>Eukaryota</taxon>
        <taxon>Viridiplantae</taxon>
        <taxon>Chlorophyta</taxon>
        <taxon>Mamiellophyceae</taxon>
        <taxon>Mamiellales</taxon>
        <taxon>Mamiellaceae</taxon>
        <taxon>Micromonas</taxon>
    </lineage>
</organism>
<dbReference type="OrthoDB" id="2310150at2759"/>
<dbReference type="Pfam" id="PF00248">
    <property type="entry name" value="Aldo_ket_red"/>
    <property type="match status" value="1"/>
</dbReference>
<dbReference type="STRING" id="296587.C1EBR2"/>
<reference evidence="2 3" key="1">
    <citation type="journal article" date="2009" name="Science">
        <title>Green evolution and dynamic adaptations revealed by genomes of the marine picoeukaryotes Micromonas.</title>
        <authorList>
            <person name="Worden A.Z."/>
            <person name="Lee J.H."/>
            <person name="Mock T."/>
            <person name="Rouze P."/>
            <person name="Simmons M.P."/>
            <person name="Aerts A.L."/>
            <person name="Allen A.E."/>
            <person name="Cuvelier M.L."/>
            <person name="Derelle E."/>
            <person name="Everett M.V."/>
            <person name="Foulon E."/>
            <person name="Grimwood J."/>
            <person name="Gundlach H."/>
            <person name="Henrissat B."/>
            <person name="Napoli C."/>
            <person name="McDonald S.M."/>
            <person name="Parker M.S."/>
            <person name="Rombauts S."/>
            <person name="Salamov A."/>
            <person name="Von Dassow P."/>
            <person name="Badger J.H."/>
            <person name="Coutinho P.M."/>
            <person name="Demir E."/>
            <person name="Dubchak I."/>
            <person name="Gentemann C."/>
            <person name="Eikrem W."/>
            <person name="Gready J.E."/>
            <person name="John U."/>
            <person name="Lanier W."/>
            <person name="Lindquist E.A."/>
            <person name="Lucas S."/>
            <person name="Mayer K.F."/>
            <person name="Moreau H."/>
            <person name="Not F."/>
            <person name="Otillar R."/>
            <person name="Panaud O."/>
            <person name="Pangilinan J."/>
            <person name="Paulsen I."/>
            <person name="Piegu B."/>
            <person name="Poliakov A."/>
            <person name="Robbens S."/>
            <person name="Schmutz J."/>
            <person name="Toulza E."/>
            <person name="Wyss T."/>
            <person name="Zelensky A."/>
            <person name="Zhou K."/>
            <person name="Armbrust E.V."/>
            <person name="Bhattacharya D."/>
            <person name="Goodenough U.W."/>
            <person name="Van de Peer Y."/>
            <person name="Grigoriev I.V."/>
        </authorList>
    </citation>
    <scope>NUCLEOTIDE SEQUENCE [LARGE SCALE GENOMIC DNA]</scope>
    <source>
        <strain evidence="3">RCC299 / NOUM17</strain>
    </source>
</reference>
<dbReference type="PANTHER" id="PTHR43364">
    <property type="entry name" value="NADH-SPECIFIC METHYLGLYOXAL REDUCTASE-RELATED"/>
    <property type="match status" value="1"/>
</dbReference>
<dbReference type="Proteomes" id="UP000002009">
    <property type="component" value="Chromosome 9"/>
</dbReference>
<accession>C1EBR2</accession>
<dbReference type="RefSeq" id="XP_002504200.1">
    <property type="nucleotide sequence ID" value="XM_002504154.1"/>
</dbReference>
<name>C1EBR2_MICCC</name>
<sequence>MATVKRNTELKKVKFGTTDMMVTQVCAGTMTWGSFNADESQAHAQLDKLWQLGVNFIDTAELYPVAWNYGALTERWIGNWLTKRVADGTVERSKLYIATKVNPGGVGNEHPTRAKKVHGYDEEIVEWSCRKSIERMNCGYIDLYQIHWPSRDTPLMSTPTFRPADENGKIKNRPMGWHDRGAQEDFDRTIKSIMKLFELGLIRHWGVSNENAFGITMLCQTATRLGCPLPVSCQNDFSILNQTYEEDTWEAAYRFNIVGLPYGALAGGTLSGKYFDKPLDKCRHRVSAGFQPRYGCAQAMAATRECVELAERWNITPTELAIAWSIARPCNANGSVIIGTTTVRQVEECVGAALLELPDELMKEVDVIHEKYRNPCMYYTEKEIWKSLPGLPPPASEPEPEREQ</sequence>